<reference evidence="1" key="1">
    <citation type="submission" date="2014-11" db="EMBL/GenBank/DDBJ databases">
        <authorList>
            <person name="Amaro Gonzalez C."/>
        </authorList>
    </citation>
    <scope>NUCLEOTIDE SEQUENCE</scope>
</reference>
<evidence type="ECO:0000313" key="1">
    <source>
        <dbReference type="EMBL" id="JAH63592.1"/>
    </source>
</evidence>
<sequence>MTPHLAIGKNAHIHLMPNCSKTSRCTLSLRVIAIVFKSLGEASMCCQKPVGCVMEILHSEHSLSGTI</sequence>
<reference evidence="1" key="2">
    <citation type="journal article" date="2015" name="Fish Shellfish Immunol.">
        <title>Early steps in the European eel (Anguilla anguilla)-Vibrio vulnificus interaction in the gills: Role of the RtxA13 toxin.</title>
        <authorList>
            <person name="Callol A."/>
            <person name="Pajuelo D."/>
            <person name="Ebbesson L."/>
            <person name="Teles M."/>
            <person name="MacKenzie S."/>
            <person name="Amaro C."/>
        </authorList>
    </citation>
    <scope>NUCLEOTIDE SEQUENCE</scope>
</reference>
<proteinExistence type="predicted"/>
<accession>A0A0E9UCX4</accession>
<name>A0A0E9UCX4_ANGAN</name>
<organism evidence="1">
    <name type="scientific">Anguilla anguilla</name>
    <name type="common">European freshwater eel</name>
    <name type="synonym">Muraena anguilla</name>
    <dbReference type="NCBI Taxonomy" id="7936"/>
    <lineage>
        <taxon>Eukaryota</taxon>
        <taxon>Metazoa</taxon>
        <taxon>Chordata</taxon>
        <taxon>Craniata</taxon>
        <taxon>Vertebrata</taxon>
        <taxon>Euteleostomi</taxon>
        <taxon>Actinopterygii</taxon>
        <taxon>Neopterygii</taxon>
        <taxon>Teleostei</taxon>
        <taxon>Anguilliformes</taxon>
        <taxon>Anguillidae</taxon>
        <taxon>Anguilla</taxon>
    </lineage>
</organism>
<protein>
    <submittedName>
        <fullName evidence="1">Uncharacterized protein</fullName>
    </submittedName>
</protein>
<dbReference type="EMBL" id="GBXM01044985">
    <property type="protein sequence ID" value="JAH63592.1"/>
    <property type="molecule type" value="Transcribed_RNA"/>
</dbReference>
<dbReference type="AlphaFoldDB" id="A0A0E9UCX4"/>